<organism evidence="1 2">
    <name type="scientific">Psychroflexus planctonicus</name>
    <dbReference type="NCBI Taxonomy" id="1526575"/>
    <lineage>
        <taxon>Bacteria</taxon>
        <taxon>Pseudomonadati</taxon>
        <taxon>Bacteroidota</taxon>
        <taxon>Flavobacteriia</taxon>
        <taxon>Flavobacteriales</taxon>
        <taxon>Flavobacteriaceae</taxon>
        <taxon>Psychroflexus</taxon>
    </lineage>
</organism>
<sequence>MLQFYSEASAFADAVSLKKIKNTDSGEELQLVSIKPEKPIKNPLKILILNGIHPGESDGIDASMLLVKKIINKEFKLPNEIELNIVPIYNIGGALNRNKFTRANQNGPEEYGFRGNALNYDLNRDFIKSDSKNSKAFYQIFHTVNPDVFIDTHVSNGADYQYILTHLFTQSQQLGGNLGAYISTDFIPKLEDNLQSKNLSITPYVNVFNQTPKKGFTQFLDTPRYSTGYTSLWNSLGLMIETHMLKPYPKRVNATLEMLESVIELSSAEAEEIQLKRAQNFEKYLNAKNYNFNFKVDTTKHETFSFLAYEATQEISEVTGKNRLKYQTDKPITYPVKYYNYFSPAASVEIPKAYVIPKAYHNIIELFKLNNIKMNTFQKDSILAAEVYYIDQFETRTNPYEGHYLHYNTDVKNKLEKIEVKSGDVLVNTNQPGIRYLLETLEPKAVDSFFNWNFFDAILQQKEGFSPYVFEDEAAKILNENPKLKTEFEALKKNDSLFGNNAYAQLNWIYKHSKFYEKAHNRYPIYRILE</sequence>
<comment type="caution">
    <text evidence="1">The sequence shown here is derived from an EMBL/GenBank/DDBJ whole genome shotgun (WGS) entry which is preliminary data.</text>
</comment>
<accession>A0ABQ1SJ58</accession>
<dbReference type="EMBL" id="BMGM01000010">
    <property type="protein sequence ID" value="GGE41320.1"/>
    <property type="molecule type" value="Genomic_DNA"/>
</dbReference>
<proteinExistence type="predicted"/>
<dbReference type="Gene3D" id="3.40.630.10">
    <property type="entry name" value="Zn peptidases"/>
    <property type="match status" value="1"/>
</dbReference>
<dbReference type="SUPFAM" id="SSF53187">
    <property type="entry name" value="Zn-dependent exopeptidases"/>
    <property type="match status" value="1"/>
</dbReference>
<evidence type="ECO:0000313" key="2">
    <source>
        <dbReference type="Proteomes" id="UP000599179"/>
    </source>
</evidence>
<evidence type="ECO:0000313" key="1">
    <source>
        <dbReference type="EMBL" id="GGE41320.1"/>
    </source>
</evidence>
<dbReference type="CDD" id="cd06241">
    <property type="entry name" value="M14-like"/>
    <property type="match status" value="1"/>
</dbReference>
<evidence type="ECO:0008006" key="3">
    <source>
        <dbReference type="Google" id="ProtNLM"/>
    </source>
</evidence>
<name>A0ABQ1SJ58_9FLAO</name>
<reference evidence="2" key="1">
    <citation type="journal article" date="2019" name="Int. J. Syst. Evol. Microbiol.">
        <title>The Global Catalogue of Microorganisms (GCM) 10K type strain sequencing project: providing services to taxonomists for standard genome sequencing and annotation.</title>
        <authorList>
            <consortium name="The Broad Institute Genomics Platform"/>
            <consortium name="The Broad Institute Genome Sequencing Center for Infectious Disease"/>
            <person name="Wu L."/>
            <person name="Ma J."/>
        </authorList>
    </citation>
    <scope>NUCLEOTIDE SEQUENCE [LARGE SCALE GENOMIC DNA]</scope>
    <source>
        <strain evidence="2">CGMCC 1.12931</strain>
    </source>
</reference>
<dbReference type="Proteomes" id="UP000599179">
    <property type="component" value="Unassembled WGS sequence"/>
</dbReference>
<protein>
    <recommendedName>
        <fullName evidence="3">Zinc carboxypeptidase</fullName>
    </recommendedName>
</protein>
<gene>
    <name evidence="1" type="ORF">GCM10010832_21690</name>
</gene>
<keyword evidence="2" id="KW-1185">Reference proteome</keyword>